<dbReference type="EMBL" id="KQ086243">
    <property type="protein sequence ID" value="KLO06043.1"/>
    <property type="molecule type" value="Genomic_DNA"/>
</dbReference>
<feature type="compositionally biased region" description="Polar residues" evidence="1">
    <location>
        <begin position="863"/>
        <end position="873"/>
    </location>
</feature>
<sequence>MPRIDKIADLANTSLVASEGDVLHLHVMEDEETRTRVPFLSRSVSWTFCVEWLSNDNPQTWMDKMRAVAREEEDPRLAQIVDNICLPLFKVLVARNKKMGTNEETASMNGSDFCLGSSLANVLCVLRTLGELKTVFQKQEHKASSWIMTHLLMLLQDQDRLIWAISHNKCGPVFPLRVPEDDTALYNIGWLETIKKFIKTWEAKKESVSIKHQEGESVLRSLFVSTTQNQAKGALMPILNNIQEAALALASLRLYEGEAGVTSWHRLLQQNTGVDLKKIFKNHQFLRALFAAVVAGLLALFGGKSLGVNNSNGLLLMELMQMSFVPSGDFSYKRMLRSLDVFRLLIDVFLKGEGVLLEHLDKMAAWKSVLRLDNEGELDEGALELMLPPQGRDALAAFELAEPSNVSQLDELQLLVKNVTVNHTFHPDERTTQVCSRDEVNYVLNQRYDTESPEHYVDHVKTVFSKRYAEVLAVMVVPPPPPKQGQHLALMMRQRTQSSTAPIILAPQVTSRPLPHTISCMYRPEVHSGKTIAVVQPTCSSVLDLPKWNPNDSACVLEDSELTFDVFIPYTEGPNIQYPDTKAPLSFPWVTTKIRDYAPLVYMLGSAQGNHLLDEFWVKEDSAVSTLTQVKWQTLSLMQRVTQLEKKTIHLVHDRSVSHPAPILASIRSWSEADLSAYFNIFASDFATNGPHCWLQNNWKWCGLVSLPPPELDDVDKWVDTSTGNAQSAISVNEDVSLRVLEEEYSDEQDRQASIEQFLFSLHRTEQMATAGSSCIASILFIQHVHLPPTSLPLEGLDSFSQLQTTFGSSHPFSSRILQDVTPYAQLLSPTAMTRIHINPNGLANFMRLVLGYAVVLIGKPEQSSPDAMCTSTSRDEEATEGETWPDGPPVIRGYLFESMGWEMVVLCPGDDLIVQPGVPHCIVALEASLLMNGLFYSAACLDKTRMSLLVGHWHGHITSGRRQTLSRHVLSRHPSGVNGLSASRHAPAKGVYVPQP</sequence>
<dbReference type="AlphaFoldDB" id="A0A0H2R985"/>
<evidence type="ECO:0000313" key="4">
    <source>
        <dbReference type="Proteomes" id="UP000053477"/>
    </source>
</evidence>
<dbReference type="Proteomes" id="UP000053477">
    <property type="component" value="Unassembled WGS sequence"/>
</dbReference>
<evidence type="ECO:0000259" key="2">
    <source>
        <dbReference type="PROSITE" id="PS51184"/>
    </source>
</evidence>
<proteinExistence type="predicted"/>
<gene>
    <name evidence="3" type="ORF">SCHPADRAFT_946420</name>
</gene>
<protein>
    <recommendedName>
        <fullName evidence="2">JmjC domain-containing protein</fullName>
    </recommendedName>
</protein>
<dbReference type="OrthoDB" id="4161428at2759"/>
<accession>A0A0H2R985</accession>
<dbReference type="InterPro" id="IPR003347">
    <property type="entry name" value="JmjC_dom"/>
</dbReference>
<evidence type="ECO:0000256" key="1">
    <source>
        <dbReference type="SAM" id="MobiDB-lite"/>
    </source>
</evidence>
<feature type="domain" description="JmjC" evidence="2">
    <location>
        <begin position="800"/>
        <end position="953"/>
    </location>
</feature>
<dbReference type="SUPFAM" id="SSF51197">
    <property type="entry name" value="Clavaminate synthase-like"/>
    <property type="match status" value="1"/>
</dbReference>
<feature type="region of interest" description="Disordered" evidence="1">
    <location>
        <begin position="863"/>
        <end position="885"/>
    </location>
</feature>
<organism evidence="3 4">
    <name type="scientific">Schizopora paradoxa</name>
    <dbReference type="NCBI Taxonomy" id="27342"/>
    <lineage>
        <taxon>Eukaryota</taxon>
        <taxon>Fungi</taxon>
        <taxon>Dikarya</taxon>
        <taxon>Basidiomycota</taxon>
        <taxon>Agaricomycotina</taxon>
        <taxon>Agaricomycetes</taxon>
        <taxon>Hymenochaetales</taxon>
        <taxon>Schizoporaceae</taxon>
        <taxon>Schizopora</taxon>
    </lineage>
</organism>
<name>A0A0H2R985_9AGAM</name>
<keyword evidence="4" id="KW-1185">Reference proteome</keyword>
<dbReference type="InParanoid" id="A0A0H2R985"/>
<dbReference type="PROSITE" id="PS51184">
    <property type="entry name" value="JMJC"/>
    <property type="match status" value="1"/>
</dbReference>
<reference evidence="3 4" key="1">
    <citation type="submission" date="2015-04" db="EMBL/GenBank/DDBJ databases">
        <title>Complete genome sequence of Schizopora paradoxa KUC8140, a cosmopolitan wood degrader in East Asia.</title>
        <authorList>
            <consortium name="DOE Joint Genome Institute"/>
            <person name="Min B."/>
            <person name="Park H."/>
            <person name="Jang Y."/>
            <person name="Kim J.-J."/>
            <person name="Kim K.H."/>
            <person name="Pangilinan J."/>
            <person name="Lipzen A."/>
            <person name="Riley R."/>
            <person name="Grigoriev I.V."/>
            <person name="Spatafora J.W."/>
            <person name="Choi I.-G."/>
        </authorList>
    </citation>
    <scope>NUCLEOTIDE SEQUENCE [LARGE SCALE GENOMIC DNA]</scope>
    <source>
        <strain evidence="3 4">KUC8140</strain>
    </source>
</reference>
<evidence type="ECO:0000313" key="3">
    <source>
        <dbReference type="EMBL" id="KLO06043.1"/>
    </source>
</evidence>